<gene>
    <name evidence="8" type="ORF">JFL43_03685</name>
</gene>
<feature type="active site" description="Proton acceptor" evidence="6">
    <location>
        <position position="54"/>
    </location>
</feature>
<evidence type="ECO:0000313" key="8">
    <source>
        <dbReference type="EMBL" id="MBK3493973.1"/>
    </source>
</evidence>
<dbReference type="Pfam" id="PF14487">
    <property type="entry name" value="DarT"/>
    <property type="match status" value="1"/>
</dbReference>
<feature type="domain" description="DarT" evidence="7">
    <location>
        <begin position="10"/>
        <end position="196"/>
    </location>
</feature>
<dbReference type="RefSeq" id="WP_200747973.1">
    <property type="nucleotide sequence ID" value="NZ_JAEOAH010000003.1"/>
</dbReference>
<proteinExistence type="inferred from homology"/>
<keyword evidence="4 6" id="KW-0548">Nucleotidyltransferase</keyword>
<dbReference type="Proteomes" id="UP000618943">
    <property type="component" value="Unassembled WGS sequence"/>
</dbReference>
<evidence type="ECO:0000256" key="1">
    <source>
        <dbReference type="ARBA" id="ARBA00022649"/>
    </source>
</evidence>
<reference evidence="8 9" key="1">
    <citation type="submission" date="2020-12" db="EMBL/GenBank/DDBJ databases">
        <title>YIM B01967 draft genome.</title>
        <authorList>
            <person name="Yan X."/>
        </authorList>
    </citation>
    <scope>NUCLEOTIDE SEQUENCE [LARGE SCALE GENOMIC DNA]</scope>
    <source>
        <strain evidence="8 9">YIM B01967</strain>
    </source>
</reference>
<feature type="active site" evidence="6">
    <location>
        <position position="148"/>
    </location>
</feature>
<sequence>MSLVTTKSGKLLYHLTKFKNLESILKKGLLPRSLLIKEGINFKDVADNKIITKRTEMKLDEFVPFHFHPHSAFDHAVKNAHDDEFVYICITRNFAKNNDFKVLPIHPLTTSDDCEIYDYDEGIESIDWDTMSQKGNDETYVKQVKMAECLSEYGIEAKGFRSICVGDKDLQKRVLKLLEANKLKGKMYVDIMPWAK</sequence>
<feature type="binding site" evidence="6">
    <location>
        <position position="54"/>
    </location>
    <ligand>
        <name>NAD(+)</name>
        <dbReference type="ChEBI" id="CHEBI:57540"/>
    </ligand>
</feature>
<evidence type="ECO:0000256" key="2">
    <source>
        <dbReference type="ARBA" id="ARBA00022676"/>
    </source>
</evidence>
<feature type="binding site" evidence="6">
    <location>
        <begin position="14"/>
        <end position="16"/>
    </location>
    <ligand>
        <name>NAD(+)</name>
        <dbReference type="ChEBI" id="CHEBI:57540"/>
    </ligand>
</feature>
<evidence type="ECO:0000259" key="7">
    <source>
        <dbReference type="PROSITE" id="PS52018"/>
    </source>
</evidence>
<dbReference type="PROSITE" id="PS52018">
    <property type="entry name" value="DART"/>
    <property type="match status" value="1"/>
</dbReference>
<name>A0ABS1H3H7_9BACL</name>
<protein>
    <submittedName>
        <fullName evidence="8">DUF4433 domain-containing protein</fullName>
    </submittedName>
</protein>
<comment type="catalytic activity">
    <reaction evidence="6">
        <text>a thymidine in DNA + NAD(+) = an N-(ADP-alpha-D-ribosyl)-thymidine in DNA + nicotinamide + H(+)</text>
        <dbReference type="Rhea" id="RHEA:71651"/>
        <dbReference type="Rhea" id="RHEA-COMP:13556"/>
        <dbReference type="Rhea" id="RHEA-COMP:18051"/>
        <dbReference type="ChEBI" id="CHEBI:15378"/>
        <dbReference type="ChEBI" id="CHEBI:17154"/>
        <dbReference type="ChEBI" id="CHEBI:57540"/>
        <dbReference type="ChEBI" id="CHEBI:137386"/>
        <dbReference type="ChEBI" id="CHEBI:191199"/>
    </reaction>
</comment>
<comment type="similarity">
    <text evidence="6">Belongs to the DarT ADP-ribosyltransferase family.</text>
</comment>
<keyword evidence="9" id="KW-1185">Reference proteome</keyword>
<comment type="caution">
    <text evidence="6">Lacks conserved residue(s) required for the propagation of feature annotation.</text>
</comment>
<dbReference type="EMBL" id="JAEOAH010000003">
    <property type="protein sequence ID" value="MBK3493973.1"/>
    <property type="molecule type" value="Genomic_DNA"/>
</dbReference>
<organism evidence="8 9">
    <name type="scientific">Viridibacillus soli</name>
    <dbReference type="NCBI Taxonomy" id="2798301"/>
    <lineage>
        <taxon>Bacteria</taxon>
        <taxon>Bacillati</taxon>
        <taxon>Bacillota</taxon>
        <taxon>Bacilli</taxon>
        <taxon>Bacillales</taxon>
        <taxon>Caryophanaceae</taxon>
        <taxon>Viridibacillus</taxon>
    </lineage>
</organism>
<evidence type="ECO:0000256" key="3">
    <source>
        <dbReference type="ARBA" id="ARBA00022679"/>
    </source>
</evidence>
<evidence type="ECO:0000256" key="6">
    <source>
        <dbReference type="PROSITE-ProRule" id="PRU01362"/>
    </source>
</evidence>
<accession>A0ABS1H3H7</accession>
<comment type="caution">
    <text evidence="8">The sequence shown here is derived from an EMBL/GenBank/DDBJ whole genome shotgun (WGS) entry which is preliminary data.</text>
</comment>
<keyword evidence="3 6" id="KW-0808">Transferase</keyword>
<evidence type="ECO:0000256" key="5">
    <source>
        <dbReference type="ARBA" id="ARBA00023125"/>
    </source>
</evidence>
<evidence type="ECO:0000256" key="4">
    <source>
        <dbReference type="ARBA" id="ARBA00022695"/>
    </source>
</evidence>
<keyword evidence="1 6" id="KW-1277">Toxin-antitoxin system</keyword>
<keyword evidence="2 6" id="KW-0328">Glycosyltransferase</keyword>
<keyword evidence="5 6" id="KW-0238">DNA-binding</keyword>
<dbReference type="InterPro" id="IPR029494">
    <property type="entry name" value="DarT"/>
</dbReference>
<evidence type="ECO:0000313" key="9">
    <source>
        <dbReference type="Proteomes" id="UP000618943"/>
    </source>
</evidence>